<dbReference type="InterPro" id="IPR014801">
    <property type="entry name" value="Mediator_Med5_fun"/>
</dbReference>
<dbReference type="GO" id="GO:0006357">
    <property type="term" value="P:regulation of transcription by RNA polymerase II"/>
    <property type="evidence" value="ECO:0007669"/>
    <property type="project" value="InterPro"/>
</dbReference>
<dbReference type="EMBL" id="CP143786">
    <property type="protein sequence ID" value="WVN87774.1"/>
    <property type="molecule type" value="Genomic_DNA"/>
</dbReference>
<reference evidence="11" key="1">
    <citation type="submission" date="2016-06" db="EMBL/GenBank/DDBJ databases">
        <authorList>
            <person name="Cuomo C."/>
            <person name="Litvintseva A."/>
            <person name="Heitman J."/>
            <person name="Chen Y."/>
            <person name="Sun S."/>
            <person name="Springer D."/>
            <person name="Dromer F."/>
            <person name="Young S."/>
            <person name="Zeng Q."/>
            <person name="Chapman S."/>
            <person name="Gujja S."/>
            <person name="Saif S."/>
            <person name="Birren B."/>
        </authorList>
    </citation>
    <scope>NUCLEOTIDE SEQUENCE</scope>
    <source>
        <strain evidence="11">CBS 7841</strain>
    </source>
</reference>
<dbReference type="AlphaFoldDB" id="A0AAJ8JST5"/>
<feature type="region of interest" description="Disordered" evidence="10">
    <location>
        <begin position="902"/>
        <end position="931"/>
    </location>
</feature>
<evidence type="ECO:0000256" key="3">
    <source>
        <dbReference type="ARBA" id="ARBA00020628"/>
    </source>
</evidence>
<organism evidence="11 12">
    <name type="scientific">Cryptococcus depauperatus CBS 7841</name>
    <dbReference type="NCBI Taxonomy" id="1295531"/>
    <lineage>
        <taxon>Eukaryota</taxon>
        <taxon>Fungi</taxon>
        <taxon>Dikarya</taxon>
        <taxon>Basidiomycota</taxon>
        <taxon>Agaricomycotina</taxon>
        <taxon>Tremellomycetes</taxon>
        <taxon>Tremellales</taxon>
        <taxon>Cryptococcaceae</taxon>
        <taxon>Cryptococcus</taxon>
    </lineage>
</organism>
<proteinExistence type="inferred from homology"/>
<comment type="similarity">
    <text evidence="2 9">Belongs to the Mediator complex subunit 5 family.</text>
</comment>
<keyword evidence="12" id="KW-1185">Reference proteome</keyword>
<gene>
    <name evidence="9" type="primary">MED5</name>
    <name evidence="11" type="ORF">L203_102969</name>
</gene>
<keyword evidence="6 9" id="KW-0804">Transcription</keyword>
<name>A0AAJ8JST5_9TREE</name>
<dbReference type="PANTHER" id="PTHR35784">
    <property type="entry name" value="MEDIATOR OF RNA POLYMERASE II TRANSCRIPTION SUBUNIT 5"/>
    <property type="match status" value="1"/>
</dbReference>
<keyword evidence="7 9" id="KW-0539">Nucleus</keyword>
<dbReference type="GO" id="GO:0016592">
    <property type="term" value="C:mediator complex"/>
    <property type="evidence" value="ECO:0007669"/>
    <property type="project" value="InterPro"/>
</dbReference>
<comment type="subcellular location">
    <subcellularLocation>
        <location evidence="1 9">Nucleus</location>
    </subcellularLocation>
</comment>
<reference evidence="11" key="2">
    <citation type="journal article" date="2022" name="Elife">
        <title>Obligate sexual reproduction of a homothallic fungus closely related to the Cryptococcus pathogenic species complex.</title>
        <authorList>
            <person name="Passer A.R."/>
            <person name="Clancey S.A."/>
            <person name="Shea T."/>
            <person name="David-Palma M."/>
            <person name="Averette A.F."/>
            <person name="Boekhout T."/>
            <person name="Porcel B.M."/>
            <person name="Nowrousian M."/>
            <person name="Cuomo C.A."/>
            <person name="Sun S."/>
            <person name="Heitman J."/>
            <person name="Coelho M.A."/>
        </authorList>
    </citation>
    <scope>NUCLEOTIDE SEQUENCE</scope>
    <source>
        <strain evidence="11">CBS 7841</strain>
    </source>
</reference>
<accession>A0AAJ8JST5</accession>
<evidence type="ECO:0000256" key="10">
    <source>
        <dbReference type="SAM" id="MobiDB-lite"/>
    </source>
</evidence>
<evidence type="ECO:0000256" key="1">
    <source>
        <dbReference type="ARBA" id="ARBA00004123"/>
    </source>
</evidence>
<dbReference type="PANTHER" id="PTHR35784:SF1">
    <property type="entry name" value="MEDIATOR OF RNA POLYMERASE II TRANSCRIPTION SUBUNIT 5"/>
    <property type="match status" value="1"/>
</dbReference>
<evidence type="ECO:0000256" key="4">
    <source>
        <dbReference type="ARBA" id="ARBA00023015"/>
    </source>
</evidence>
<dbReference type="GO" id="GO:0003712">
    <property type="term" value="F:transcription coregulator activity"/>
    <property type="evidence" value="ECO:0007669"/>
    <property type="project" value="InterPro"/>
</dbReference>
<comment type="subunit">
    <text evidence="9">Component of the Mediator complex.</text>
</comment>
<comment type="function">
    <text evidence="9">Component of the Mediator complex, a coactivator involved in the regulated transcription of nearly all RNA polymerase II-dependent genes. Mediator functions as a bridge to convey information from gene-specific regulatory proteins to the basal RNA polymerase II transcription machinery. Mediator is recruited to promoters by direct interactions with regulatory proteins and serves as a scaffold for the assembly of a functional preinitiation complex with RNA polymerase II and the general transcription factors.</text>
</comment>
<evidence type="ECO:0000256" key="6">
    <source>
        <dbReference type="ARBA" id="ARBA00023163"/>
    </source>
</evidence>
<evidence type="ECO:0000313" key="12">
    <source>
        <dbReference type="Proteomes" id="UP000094043"/>
    </source>
</evidence>
<reference evidence="11" key="3">
    <citation type="submission" date="2024-01" db="EMBL/GenBank/DDBJ databases">
        <authorList>
            <person name="Coelho M.A."/>
            <person name="David-Palma M."/>
            <person name="Shea T."/>
            <person name="Sun S."/>
            <person name="Cuomo C.A."/>
            <person name="Heitman J."/>
        </authorList>
    </citation>
    <scope>NUCLEOTIDE SEQUENCE</scope>
    <source>
        <strain evidence="11">CBS 7841</strain>
    </source>
</reference>
<sequence length="959" mass="105060">MLAGEVVKRAYSRAVSPSKLVSILKSRSLDNDEDELSLKVDGEERYTADDIAAALLERVLPRPCSLSLAYLSQALSSSLLSPRTFLIHLLFYLSDNELPIIESIGSIAGVLLSCPTSLQETDPLPSLLSRPLETHSEDALKDSLAALSNGKVDTLSLLLPFLRLSTNSSAPSSVTALTAQIVSILSPFPPPSLDVALEAGNLLPMFPEEISGPLRNFLGSLMADLTQDGPMASAQITPSTRRLLEGHIHQNGQASVGTLPLKPTIALLLEHAHRAHRWTQSDIPLGSTDKFPRPSSNFIRLLKAGRYLTSDREELIKILFEVSLERLIQAGEAEIGKVSGVRNWGWAVEGLPLLLRWWHDSGEEMNGKISEKGNGQDPLDIVSPLKLALQSMSSVLQTYSQQVMQAYGKAIQSSEVEGKSSGFNPPVGWQIITIQEYLIGNLVHLGLLTNEEAATVTPEVSVISAQTGESLIGRITSEPKSHLEPLIFYICYAYRASFHFTTEILKVIQDAPQVMPPENLLLLVSSHPCLLSAITTYVCPPSFLQLTTSHLLSEPAEIDNLARSEDPQGYLTKFGEGIVLIESFVREFELRLPNLLVKARRAVGYDLLSTEETERLNRWVKAIFGSDGIEDQLLLATPPQALYILLPTLVQQALAAVAYGQIDLDILHSGGVIGWLCCEIVRLGALSTLHLIVLQALALGDSCPPQLLRVNNKELASLLDPSHGLQEVVSSSNFNITGLRSKLESQELLAVSGLPPQRLAVAVQSIHDFPIASPEWPRIFFDSISASLNRFQGAFETLRLILTEAFTSSFASSLNVTSNELYKKFVPLLLSLDCGGHDPLARILPLSLPDAMQNPQDLSVYASNVAVLIKDCVSAITMIWGREQGLQIVHELVEELAPDVLSSPLPSPKTKPTNVIQKNKKHARNRQLNAKKEQVKEEVLKGLQDDEEFNNQWSDILKR</sequence>
<keyword evidence="4 9" id="KW-0805">Transcription regulation</keyword>
<evidence type="ECO:0000256" key="5">
    <source>
        <dbReference type="ARBA" id="ARBA00023159"/>
    </source>
</evidence>
<evidence type="ECO:0000256" key="7">
    <source>
        <dbReference type="ARBA" id="ARBA00023242"/>
    </source>
</evidence>
<dbReference type="Pfam" id="PF08689">
    <property type="entry name" value="Med5"/>
    <property type="match status" value="1"/>
</dbReference>
<dbReference type="Proteomes" id="UP000094043">
    <property type="component" value="Chromosome 3"/>
</dbReference>
<evidence type="ECO:0000256" key="8">
    <source>
        <dbReference type="ARBA" id="ARBA00031256"/>
    </source>
</evidence>
<keyword evidence="5 9" id="KW-0010">Activator</keyword>
<evidence type="ECO:0000313" key="11">
    <source>
        <dbReference type="EMBL" id="WVN87774.1"/>
    </source>
</evidence>
<evidence type="ECO:0000256" key="2">
    <source>
        <dbReference type="ARBA" id="ARBA00008782"/>
    </source>
</evidence>
<evidence type="ECO:0000256" key="9">
    <source>
        <dbReference type="RuleBase" id="RU364142"/>
    </source>
</evidence>
<protein>
    <recommendedName>
        <fullName evidence="3 9">Mediator of RNA polymerase II transcription subunit 5</fullName>
    </recommendedName>
    <alternativeName>
        <fullName evidence="8 9">Mediator complex subunit 5</fullName>
    </alternativeName>
</protein>
<feature type="compositionally biased region" description="Low complexity" evidence="10">
    <location>
        <begin position="902"/>
        <end position="913"/>
    </location>
</feature>